<dbReference type="AlphaFoldDB" id="A0A812MPH8"/>
<evidence type="ECO:0000313" key="3">
    <source>
        <dbReference type="Proteomes" id="UP000649617"/>
    </source>
</evidence>
<name>A0A812MPH8_SYMPI</name>
<evidence type="ECO:0000256" key="1">
    <source>
        <dbReference type="SAM" id="Phobius"/>
    </source>
</evidence>
<evidence type="ECO:0000313" key="2">
    <source>
        <dbReference type="EMBL" id="CAE7260183.1"/>
    </source>
</evidence>
<proteinExistence type="predicted"/>
<comment type="caution">
    <text evidence="2">The sequence shown here is derived from an EMBL/GenBank/DDBJ whole genome shotgun (WGS) entry which is preliminary data.</text>
</comment>
<gene>
    <name evidence="2" type="ORF">SPIL2461_LOCUS5435</name>
</gene>
<feature type="transmembrane region" description="Helical" evidence="1">
    <location>
        <begin position="12"/>
        <end position="32"/>
    </location>
</feature>
<keyword evidence="1" id="KW-1133">Transmembrane helix</keyword>
<protein>
    <submittedName>
        <fullName evidence="2">Uncharacterized protein</fullName>
    </submittedName>
</protein>
<keyword evidence="1" id="KW-0472">Membrane</keyword>
<feature type="non-terminal residue" evidence="2">
    <location>
        <position position="1"/>
    </location>
</feature>
<dbReference type="EMBL" id="CAJNIZ010007668">
    <property type="protein sequence ID" value="CAE7260183.1"/>
    <property type="molecule type" value="Genomic_DNA"/>
</dbReference>
<organism evidence="2 3">
    <name type="scientific">Symbiodinium pilosum</name>
    <name type="common">Dinoflagellate</name>
    <dbReference type="NCBI Taxonomy" id="2952"/>
    <lineage>
        <taxon>Eukaryota</taxon>
        <taxon>Sar</taxon>
        <taxon>Alveolata</taxon>
        <taxon>Dinophyceae</taxon>
        <taxon>Suessiales</taxon>
        <taxon>Symbiodiniaceae</taxon>
        <taxon>Symbiodinium</taxon>
    </lineage>
</organism>
<dbReference type="Proteomes" id="UP000649617">
    <property type="component" value="Unassembled WGS sequence"/>
</dbReference>
<reference evidence="2" key="1">
    <citation type="submission" date="2021-02" db="EMBL/GenBank/DDBJ databases">
        <authorList>
            <person name="Dougan E. K."/>
            <person name="Rhodes N."/>
            <person name="Thang M."/>
            <person name="Chan C."/>
        </authorList>
    </citation>
    <scope>NUCLEOTIDE SEQUENCE</scope>
</reference>
<keyword evidence="3" id="KW-1185">Reference proteome</keyword>
<feature type="non-terminal residue" evidence="2">
    <location>
        <position position="53"/>
    </location>
</feature>
<sequence>FSILHRTVSCLAMQIDLCTTWLLAAVLFVGALRNEEEQHMRLELSAAAADPTA</sequence>
<accession>A0A812MPH8</accession>
<keyword evidence="1" id="KW-0812">Transmembrane</keyword>